<dbReference type="InterPro" id="IPR036865">
    <property type="entry name" value="CRAL-TRIO_dom_sf"/>
</dbReference>
<evidence type="ECO:0000313" key="3">
    <source>
        <dbReference type="Proteomes" id="UP000095300"/>
    </source>
</evidence>
<dbReference type="Proteomes" id="UP000095300">
    <property type="component" value="Unassembled WGS sequence"/>
</dbReference>
<evidence type="ECO:0000313" key="2">
    <source>
        <dbReference type="EnsemblMetazoa" id="SCAU000071-PA"/>
    </source>
</evidence>
<sequence>MVQIRRLPDELQNVAAKELGEVESRIPEDLQALKTWIQQQPHLKARTDDQLLIQFLRGCKYSLEKAKKKVDLYYSLKTKYPQMFNPTDVDSPKFREVHNLALYTPLPKPLFENEARIWVCQLNYSADHYHIEDMYHPSSAMFELSLLNDPFAGVHGIILIFDYSKVTYGHLAQFTPNFLKRVVSFLENSMPFRIRAAYFTHVPSFAQLSMKLILSLVSEKIRKRLFILGSDIKELSQHIPLDYLPMEYGGKNGSMKQVTQDYHKIFDEYRDYFKENANYGTDETKRPGKPLDLDGLFGVGGSFRKLDVD</sequence>
<dbReference type="InterPro" id="IPR011074">
    <property type="entry name" value="CRAL/TRIO_N_dom"/>
</dbReference>
<dbReference type="SMART" id="SM01100">
    <property type="entry name" value="CRAL_TRIO_N"/>
    <property type="match status" value="1"/>
</dbReference>
<dbReference type="InterPro" id="IPR001251">
    <property type="entry name" value="CRAL-TRIO_dom"/>
</dbReference>
<proteinExistence type="predicted"/>
<evidence type="ECO:0000259" key="1">
    <source>
        <dbReference type="PROSITE" id="PS50191"/>
    </source>
</evidence>
<dbReference type="InterPro" id="IPR036273">
    <property type="entry name" value="CRAL/TRIO_N_dom_sf"/>
</dbReference>
<accession>A0A1I8NLL5</accession>
<dbReference type="PANTHER" id="PTHR10174">
    <property type="entry name" value="ALPHA-TOCOPHEROL TRANSFER PROTEIN-RELATED"/>
    <property type="match status" value="1"/>
</dbReference>
<dbReference type="OrthoDB" id="6682367at2759"/>
<dbReference type="Gene3D" id="1.10.8.20">
    <property type="entry name" value="N-terminal domain of phosphatidylinositol transfer protein sec14p"/>
    <property type="match status" value="1"/>
</dbReference>
<dbReference type="PANTHER" id="PTHR10174:SF216">
    <property type="entry name" value="CRAL-TRIO DOMAIN-CONTAINING PROTEIN-RELATED"/>
    <property type="match status" value="1"/>
</dbReference>
<dbReference type="PRINTS" id="PR00180">
    <property type="entry name" value="CRETINALDHBP"/>
</dbReference>
<organism evidence="2 3">
    <name type="scientific">Stomoxys calcitrans</name>
    <name type="common">Stable fly</name>
    <name type="synonym">Conops calcitrans</name>
    <dbReference type="NCBI Taxonomy" id="35570"/>
    <lineage>
        <taxon>Eukaryota</taxon>
        <taxon>Metazoa</taxon>
        <taxon>Ecdysozoa</taxon>
        <taxon>Arthropoda</taxon>
        <taxon>Hexapoda</taxon>
        <taxon>Insecta</taxon>
        <taxon>Pterygota</taxon>
        <taxon>Neoptera</taxon>
        <taxon>Endopterygota</taxon>
        <taxon>Diptera</taxon>
        <taxon>Brachycera</taxon>
        <taxon>Muscomorpha</taxon>
        <taxon>Muscoidea</taxon>
        <taxon>Muscidae</taxon>
        <taxon>Stomoxys</taxon>
    </lineage>
</organism>
<reference evidence="2" key="1">
    <citation type="submission" date="2020-05" db="UniProtKB">
        <authorList>
            <consortium name="EnsemblMetazoa"/>
        </authorList>
    </citation>
    <scope>IDENTIFICATION</scope>
    <source>
        <strain evidence="2">USDA</strain>
    </source>
</reference>
<dbReference type="Pfam" id="PF00650">
    <property type="entry name" value="CRAL_TRIO"/>
    <property type="match status" value="1"/>
</dbReference>
<name>A0A1I8NLL5_STOCA</name>
<dbReference type="SUPFAM" id="SSF52087">
    <property type="entry name" value="CRAL/TRIO domain"/>
    <property type="match status" value="1"/>
</dbReference>
<dbReference type="Gene3D" id="1.20.5.1200">
    <property type="entry name" value="Alpha-tocopherol transfer"/>
    <property type="match status" value="1"/>
</dbReference>
<gene>
    <name evidence="2" type="primary">106091342</name>
</gene>
<dbReference type="SUPFAM" id="SSF46938">
    <property type="entry name" value="CRAL/TRIO N-terminal domain"/>
    <property type="match status" value="1"/>
</dbReference>
<dbReference type="EnsemblMetazoa" id="SCAU000071-RA">
    <property type="protein sequence ID" value="SCAU000071-PA"/>
    <property type="gene ID" value="SCAU000071"/>
</dbReference>
<dbReference type="VEuPathDB" id="VectorBase:SCAU000071"/>
<dbReference type="GO" id="GO:0016020">
    <property type="term" value="C:membrane"/>
    <property type="evidence" value="ECO:0007669"/>
    <property type="project" value="TreeGrafter"/>
</dbReference>
<dbReference type="GO" id="GO:1902936">
    <property type="term" value="F:phosphatidylinositol bisphosphate binding"/>
    <property type="evidence" value="ECO:0007669"/>
    <property type="project" value="TreeGrafter"/>
</dbReference>
<feature type="domain" description="CRAL-TRIO" evidence="1">
    <location>
        <begin position="153"/>
        <end position="256"/>
    </location>
</feature>
<protein>
    <recommendedName>
        <fullName evidence="1">CRAL-TRIO domain-containing protein</fullName>
    </recommendedName>
</protein>
<dbReference type="CDD" id="cd00170">
    <property type="entry name" value="SEC14"/>
    <property type="match status" value="1"/>
</dbReference>
<dbReference type="PROSITE" id="PS50191">
    <property type="entry name" value="CRAL_TRIO"/>
    <property type="match status" value="1"/>
</dbReference>
<dbReference type="SMART" id="SM00516">
    <property type="entry name" value="SEC14"/>
    <property type="match status" value="1"/>
</dbReference>
<keyword evidence="3" id="KW-1185">Reference proteome</keyword>
<dbReference type="AlphaFoldDB" id="A0A1I8NLL5"/>
<dbReference type="Gene3D" id="3.40.525.10">
    <property type="entry name" value="CRAL-TRIO lipid binding domain"/>
    <property type="match status" value="1"/>
</dbReference>
<dbReference type="KEGG" id="scac:106091342"/>